<name>E0TZJ2_BACSH</name>
<dbReference type="KEGG" id="bss:BSUW23_00815"/>
<protein>
    <submittedName>
        <fullName evidence="1">Putative zinc-binding dehydrogenase</fullName>
    </submittedName>
</protein>
<gene>
    <name evidence="1" type="ordered locus">BSUW23_00815</name>
</gene>
<dbReference type="EMBL" id="CP002183">
    <property type="protein sequence ID" value="ADM36220.1"/>
    <property type="molecule type" value="Genomic_DNA"/>
</dbReference>
<reference evidence="1 2" key="2">
    <citation type="journal article" date="2011" name="Microbiology">
        <title>The genome sequence of Bacillus subtilis subsp. spizizenii W23: insights into speciation within the B. subtilis complex and into the history of B. subtilis genetics.</title>
        <authorList>
            <person name="Zeigler D.R."/>
        </authorList>
    </citation>
    <scope>NUCLEOTIDE SEQUENCE [LARGE SCALE GENOMIC DNA]</scope>
    <source>
        <strain evidence="2">ATCC 23059 / NRRL B-14472 / W23</strain>
    </source>
</reference>
<evidence type="ECO:0000313" key="1">
    <source>
        <dbReference type="EMBL" id="ADM36220.1"/>
    </source>
</evidence>
<organism evidence="1 2">
    <name type="scientific">Bacillus spizizenii (strain ATCC 23059 / NRRL B-14472 / W23)</name>
    <name type="common">Bacillus subtilis subsp. spizizenii</name>
    <dbReference type="NCBI Taxonomy" id="655816"/>
    <lineage>
        <taxon>Bacteria</taxon>
        <taxon>Bacillati</taxon>
        <taxon>Bacillota</taxon>
        <taxon>Bacilli</taxon>
        <taxon>Bacillales</taxon>
        <taxon>Bacillaceae</taxon>
        <taxon>Bacillus</taxon>
    </lineage>
</organism>
<accession>E0TZJ2</accession>
<sequence>MMVKKLSRLTVATEVGEYRTEAAGLISDYVYHPQDLTVDEVRRINQGRKFEVIFDTVGNQLPLIRQGRKDCAHEFDDMYEMKVRPFQLLSNGVMIVGTGKARQITEKTPLKNYEAAIQELTGIDPLSNERKDITAV</sequence>
<reference key="1">
    <citation type="submission" date="2010-08" db="EMBL/GenBank/DDBJ databases">
        <authorList>
            <person name="Zeigler D.R."/>
        </authorList>
    </citation>
    <scope>NUCLEOTIDE SEQUENCE</scope>
    <source>
        <strain>W23</strain>
    </source>
</reference>
<dbReference type="Proteomes" id="UP000002233">
    <property type="component" value="Chromosome"/>
</dbReference>
<dbReference type="AlphaFoldDB" id="E0TZJ2"/>
<evidence type="ECO:0000313" key="2">
    <source>
        <dbReference type="Proteomes" id="UP000002233"/>
    </source>
</evidence>
<proteinExistence type="predicted"/>
<dbReference type="HOGENOM" id="CLU_1871288_0_0_9"/>